<dbReference type="RefSeq" id="WP_026741482.1">
    <property type="nucleotide sequence ID" value="NZ_FNQS01000003.1"/>
</dbReference>
<gene>
    <name evidence="9" type="ORF">SAMN02982996_01209</name>
</gene>
<evidence type="ECO:0000256" key="6">
    <source>
        <dbReference type="ARBA" id="ARBA00023295"/>
    </source>
</evidence>
<dbReference type="Gene3D" id="1.50.10.10">
    <property type="match status" value="1"/>
</dbReference>
<dbReference type="GeneID" id="97764111"/>
<keyword evidence="7" id="KW-0624">Polysaccharide degradation</keyword>
<dbReference type="SUPFAM" id="SSF48208">
    <property type="entry name" value="Six-hairpin glycosidases"/>
    <property type="match status" value="1"/>
</dbReference>
<dbReference type="GO" id="GO:0030245">
    <property type="term" value="P:cellulose catabolic process"/>
    <property type="evidence" value="ECO:0007669"/>
    <property type="project" value="UniProtKB-KW"/>
</dbReference>
<dbReference type="STRING" id="71657.SAMN02982996_01209"/>
<dbReference type="Proteomes" id="UP000187280">
    <property type="component" value="Unassembled WGS sequence"/>
</dbReference>
<keyword evidence="5" id="KW-0136">Cellulose degradation</keyword>
<proteinExistence type="inferred from homology"/>
<dbReference type="InterPro" id="IPR008928">
    <property type="entry name" value="6-hairpin_glycosidase_sf"/>
</dbReference>
<dbReference type="GO" id="GO:0008810">
    <property type="term" value="F:cellulase activity"/>
    <property type="evidence" value="ECO:0007669"/>
    <property type="project" value="UniProtKB-EC"/>
</dbReference>
<evidence type="ECO:0000256" key="4">
    <source>
        <dbReference type="ARBA" id="ARBA00022801"/>
    </source>
</evidence>
<evidence type="ECO:0000313" key="10">
    <source>
        <dbReference type="Proteomes" id="UP000187280"/>
    </source>
</evidence>
<keyword evidence="7" id="KW-0119">Carbohydrate metabolism</keyword>
<dbReference type="eggNOG" id="COG3405">
    <property type="taxonomic scope" value="Bacteria"/>
</dbReference>
<sequence>MKRLTVYCCGLLALWFSSVTTAECRWPQWEQFRQAYISADGQVIDPNEGDPITTSEGQSYALFFALAANDRDSFDRILTWTETHLANGDLTLRLPGWLWGRDAATGRETLLDDNSAADADLWIAYSLLQAGKLWQSRTYQVMGTLLLQRIAREETAEIPDLGPVLLPGKHGFASQTSWTVNPSYLPPPLLASFAEQSRLWSRLHRTTIKLLIDTAPRGFSPDWIVWTSGAGWHFDETKGPIGSYNAIRVYLWAGMLEDGDPDKTPLLQAFMPMVRYVEAHGAPPERVNVSYAAGDPLGNVGFSAALLPLLQHSPALSDQRQRAWNSPFSEKAYYRTVLTLFGTGWDSHFFRFSPHGDVIPAWKETCVTSR</sequence>
<feature type="chain" id="PRO_5010523692" description="cellulase" evidence="8">
    <location>
        <begin position="23"/>
        <end position="370"/>
    </location>
</feature>
<evidence type="ECO:0000256" key="2">
    <source>
        <dbReference type="ARBA" id="ARBA00009209"/>
    </source>
</evidence>
<evidence type="ECO:0000313" key="9">
    <source>
        <dbReference type="EMBL" id="SEA23886.1"/>
    </source>
</evidence>
<name>A0A1H3ZJD6_9GAMM</name>
<dbReference type="AlphaFoldDB" id="A0A1H3ZJD6"/>
<evidence type="ECO:0000256" key="8">
    <source>
        <dbReference type="SAM" id="SignalP"/>
    </source>
</evidence>
<keyword evidence="10" id="KW-1185">Reference proteome</keyword>
<evidence type="ECO:0000256" key="1">
    <source>
        <dbReference type="ARBA" id="ARBA00000966"/>
    </source>
</evidence>
<dbReference type="NCBIfam" id="NF008305">
    <property type="entry name" value="PRK11097.1"/>
    <property type="match status" value="1"/>
</dbReference>
<accession>A0A1H3ZJD6</accession>
<evidence type="ECO:0000256" key="3">
    <source>
        <dbReference type="ARBA" id="ARBA00012601"/>
    </source>
</evidence>
<evidence type="ECO:0000256" key="5">
    <source>
        <dbReference type="ARBA" id="ARBA00023001"/>
    </source>
</evidence>
<feature type="signal peptide" evidence="8">
    <location>
        <begin position="1"/>
        <end position="22"/>
    </location>
</feature>
<dbReference type="InterPro" id="IPR012341">
    <property type="entry name" value="6hp_glycosidase-like_sf"/>
</dbReference>
<comment type="catalytic activity">
    <reaction evidence="1">
        <text>Endohydrolysis of (1-&gt;4)-beta-D-glucosidic linkages in cellulose, lichenin and cereal beta-D-glucans.</text>
        <dbReference type="EC" id="3.2.1.4"/>
    </reaction>
</comment>
<dbReference type="Pfam" id="PF01270">
    <property type="entry name" value="Glyco_hydro_8"/>
    <property type="match status" value="1"/>
</dbReference>
<protein>
    <recommendedName>
        <fullName evidence="3">cellulase</fullName>
        <ecNumber evidence="3">3.2.1.4</ecNumber>
    </recommendedName>
</protein>
<keyword evidence="8" id="KW-0732">Signal</keyword>
<dbReference type="EC" id="3.2.1.4" evidence="3"/>
<organism evidence="9 10">
    <name type="scientific">Lonsdalea quercina</name>
    <dbReference type="NCBI Taxonomy" id="71657"/>
    <lineage>
        <taxon>Bacteria</taxon>
        <taxon>Pseudomonadati</taxon>
        <taxon>Pseudomonadota</taxon>
        <taxon>Gammaproteobacteria</taxon>
        <taxon>Enterobacterales</taxon>
        <taxon>Pectobacteriaceae</taxon>
        <taxon>Lonsdalea</taxon>
    </lineage>
</organism>
<evidence type="ECO:0000256" key="7">
    <source>
        <dbReference type="ARBA" id="ARBA00023326"/>
    </source>
</evidence>
<keyword evidence="4" id="KW-0378">Hydrolase</keyword>
<dbReference type="InterPro" id="IPR002037">
    <property type="entry name" value="Glyco_hydro_8"/>
</dbReference>
<dbReference type="EMBL" id="FNQS01000003">
    <property type="protein sequence ID" value="SEA23886.1"/>
    <property type="molecule type" value="Genomic_DNA"/>
</dbReference>
<keyword evidence="6" id="KW-0326">Glycosidase</keyword>
<reference evidence="9 10" key="1">
    <citation type="submission" date="2016-10" db="EMBL/GenBank/DDBJ databases">
        <authorList>
            <person name="de Groot N.N."/>
        </authorList>
    </citation>
    <scope>NUCLEOTIDE SEQUENCE [LARGE SCALE GENOMIC DNA]</scope>
    <source>
        <strain evidence="9 10">ATCC 29281</strain>
    </source>
</reference>
<comment type="similarity">
    <text evidence="2">Belongs to the glycosyl hydrolase 8 (cellulase D) family.</text>
</comment>
<dbReference type="PRINTS" id="PR00735">
    <property type="entry name" value="GLHYDRLASE8"/>
</dbReference>